<dbReference type="InterPro" id="IPR006524">
    <property type="entry name" value="ArpU-like"/>
</dbReference>
<dbReference type="KEGG" id="sub:SUB1826"/>
<gene>
    <name evidence="1" type="ordered locus">SUB1826</name>
</gene>
<dbReference type="HOGENOM" id="CLU_150076_0_0_9"/>
<proteinExistence type="predicted"/>
<name>B9DWB2_STRU0</name>
<dbReference type="STRING" id="218495.SUB1826"/>
<dbReference type="eggNOG" id="ENOG503333C">
    <property type="taxonomic scope" value="Bacteria"/>
</dbReference>
<evidence type="ECO:0000313" key="1">
    <source>
        <dbReference type="EMBL" id="CAR43869.1"/>
    </source>
</evidence>
<organism evidence="1 2">
    <name type="scientific">Streptococcus uberis (strain ATCC BAA-854 / 0140J)</name>
    <dbReference type="NCBI Taxonomy" id="218495"/>
    <lineage>
        <taxon>Bacteria</taxon>
        <taxon>Bacillati</taxon>
        <taxon>Bacillota</taxon>
        <taxon>Bacilli</taxon>
        <taxon>Lactobacillales</taxon>
        <taxon>Streptococcaceae</taxon>
        <taxon>Streptococcus</taxon>
    </lineage>
</organism>
<sequence length="140" mass="16536">MFLPELDINATKANAKRKLREYPRWRRIANDIDKQKITSSFSFEPRQKYSSPNKAVETIAINRVDAEIELEAIEQAVNGIDDQLLRKIIYLKYLSPQKVRDKEIYMDMLYSETFFYNKLSEAIVCFAEIYRGGELLCWKI</sequence>
<dbReference type="EMBL" id="AM946015">
    <property type="protein sequence ID" value="CAR43869.1"/>
    <property type="molecule type" value="Genomic_DNA"/>
</dbReference>
<accession>B9DWB2</accession>
<dbReference type="Proteomes" id="UP000000449">
    <property type="component" value="Chromosome"/>
</dbReference>
<evidence type="ECO:0000313" key="2">
    <source>
        <dbReference type="Proteomes" id="UP000000449"/>
    </source>
</evidence>
<keyword evidence="2" id="KW-1185">Reference proteome</keyword>
<protein>
    <submittedName>
        <fullName evidence="1">Autolysin regulatory protein</fullName>
    </submittedName>
</protein>
<reference evidence="2" key="1">
    <citation type="journal article" date="2009" name="BMC Genomics">
        <title>Evidence for niche adaptation in the genome of the bovine pathogen Streptococcus uberis.</title>
        <authorList>
            <person name="Ward P.N."/>
            <person name="Holden M.T.G."/>
            <person name="Leigh J.A."/>
            <person name="Lennard N."/>
            <person name="Bignell A."/>
            <person name="Barron A."/>
            <person name="Clark L."/>
            <person name="Quail M.A."/>
            <person name="Woodward J."/>
            <person name="Barrell B.G."/>
            <person name="Egan S.A."/>
            <person name="Field T.R."/>
            <person name="Maskell D."/>
            <person name="Kehoe M."/>
            <person name="Dowson C.G."/>
            <person name="Chanter N."/>
            <person name="Whatmore A.M."/>
            <person name="Bentley S.D."/>
            <person name="Parkhill J."/>
        </authorList>
    </citation>
    <scope>NUCLEOTIDE SEQUENCE [LARGE SCALE GENOMIC DNA]</scope>
    <source>
        <strain evidence="2">ATCC BAA-854 / 0140J</strain>
    </source>
</reference>
<dbReference type="AlphaFoldDB" id="B9DWB2"/>
<dbReference type="NCBIfam" id="TIGR01637">
    <property type="entry name" value="phage_arpU"/>
    <property type="match status" value="1"/>
</dbReference>